<sequence length="182" mass="20269">MPSSGMHDEDSCPAALHAAFHKAAAFKGLKAHIITSDSQAFRVLAGPFRVAGGGKYYVQAEVRRQRESWDFRGLRLKVKRARKRAGQPPDMRHNHYVDIEGFRVLEGGREGTSAATGDRHALPVRKDGQTRSRQPPSSSDDENQLLATRPSAGGLVQKVRRRHIDTHKNWVVRQVHVCSSDT</sequence>
<keyword evidence="3" id="KW-1185">Reference proteome</keyword>
<dbReference type="Proteomes" id="UP000041254">
    <property type="component" value="Unassembled WGS sequence"/>
</dbReference>
<evidence type="ECO:0000313" key="3">
    <source>
        <dbReference type="Proteomes" id="UP000041254"/>
    </source>
</evidence>
<protein>
    <submittedName>
        <fullName evidence="2">Uncharacterized protein</fullName>
    </submittedName>
</protein>
<reference evidence="2 3" key="1">
    <citation type="submission" date="2014-11" db="EMBL/GenBank/DDBJ databases">
        <authorList>
            <person name="Zhu J."/>
            <person name="Qi W."/>
            <person name="Song R."/>
        </authorList>
    </citation>
    <scope>NUCLEOTIDE SEQUENCE [LARGE SCALE GENOMIC DNA]</scope>
</reference>
<feature type="compositionally biased region" description="Basic and acidic residues" evidence="1">
    <location>
        <begin position="117"/>
        <end position="130"/>
    </location>
</feature>
<accession>A0A0G4EWQ8</accession>
<dbReference type="PhylomeDB" id="A0A0G4EWQ8"/>
<name>A0A0G4EWQ8_VITBC</name>
<feature type="region of interest" description="Disordered" evidence="1">
    <location>
        <begin position="109"/>
        <end position="154"/>
    </location>
</feature>
<dbReference type="VEuPathDB" id="CryptoDB:Vbra_20999"/>
<gene>
    <name evidence="2" type="ORF">Vbra_20999</name>
</gene>
<evidence type="ECO:0000313" key="2">
    <source>
        <dbReference type="EMBL" id="CEM02953.1"/>
    </source>
</evidence>
<dbReference type="EMBL" id="CDMY01000336">
    <property type="protein sequence ID" value="CEM02953.1"/>
    <property type="molecule type" value="Genomic_DNA"/>
</dbReference>
<evidence type="ECO:0000256" key="1">
    <source>
        <dbReference type="SAM" id="MobiDB-lite"/>
    </source>
</evidence>
<organism evidence="2 3">
    <name type="scientific">Vitrella brassicaformis (strain CCMP3155)</name>
    <dbReference type="NCBI Taxonomy" id="1169540"/>
    <lineage>
        <taxon>Eukaryota</taxon>
        <taxon>Sar</taxon>
        <taxon>Alveolata</taxon>
        <taxon>Colpodellida</taxon>
        <taxon>Vitrellaceae</taxon>
        <taxon>Vitrella</taxon>
    </lineage>
</organism>
<dbReference type="AlphaFoldDB" id="A0A0G4EWQ8"/>
<proteinExistence type="predicted"/>
<dbReference type="InParanoid" id="A0A0G4EWQ8"/>